<dbReference type="AlphaFoldDB" id="A0A8J7YVP2"/>
<reference evidence="1" key="1">
    <citation type="submission" date="2019-11" db="EMBL/GenBank/DDBJ databases">
        <title>Lipid analysis of CO2-rich subsurface aquifers suggests an autotrophy-based deep biosphere with lysolipids enriched in CPR bacteria.</title>
        <authorList>
            <person name="Probst A.J."/>
            <person name="Elling F.J."/>
            <person name="Castelle C.J."/>
            <person name="Zhu Q."/>
            <person name="Elvert M."/>
            <person name="Birarda G."/>
            <person name="Holman H.-Y."/>
            <person name="Lane K.R."/>
            <person name="Ladd B."/>
            <person name="Ryan M.C."/>
            <person name="Woyke T."/>
            <person name="Hinrichs K.-U."/>
            <person name="Banfield J.F."/>
        </authorList>
    </citation>
    <scope>NUCLEOTIDE SEQUENCE</scope>
    <source>
        <strain evidence="1">CG_2015-01_33_1645</strain>
        <strain evidence="2">CG_2015-04_33_537</strain>
    </source>
</reference>
<dbReference type="EMBL" id="JAACVF010000028">
    <property type="protein sequence ID" value="NCN64678.1"/>
    <property type="molecule type" value="Genomic_DNA"/>
</dbReference>
<name>A0A8J7YVP2_9ARCH</name>
<protein>
    <submittedName>
        <fullName evidence="1">Uncharacterized protein</fullName>
    </submittedName>
</protein>
<evidence type="ECO:0000313" key="1">
    <source>
        <dbReference type="EMBL" id="NCN64678.1"/>
    </source>
</evidence>
<gene>
    <name evidence="2" type="ORF">GW779_04515</name>
    <name evidence="1" type="ORF">GW910_01170</name>
</gene>
<dbReference type="EMBL" id="JAACQH010000096">
    <property type="protein sequence ID" value="NCS91658.1"/>
    <property type="molecule type" value="Genomic_DNA"/>
</dbReference>
<proteinExistence type="predicted"/>
<dbReference type="Proteomes" id="UP000738826">
    <property type="component" value="Unassembled WGS sequence"/>
</dbReference>
<evidence type="ECO:0000313" key="3">
    <source>
        <dbReference type="Proteomes" id="UP000768163"/>
    </source>
</evidence>
<evidence type="ECO:0000313" key="2">
    <source>
        <dbReference type="EMBL" id="NCS91658.1"/>
    </source>
</evidence>
<comment type="caution">
    <text evidence="1">The sequence shown here is derived from an EMBL/GenBank/DDBJ whole genome shotgun (WGS) entry which is preliminary data.</text>
</comment>
<dbReference type="Proteomes" id="UP000768163">
    <property type="component" value="Unassembled WGS sequence"/>
</dbReference>
<accession>A0A8J7YVP2</accession>
<organism evidence="1 3">
    <name type="scientific">Candidatus Altarchaeum hamiconexum</name>
    <dbReference type="NCBI Taxonomy" id="1803513"/>
    <lineage>
        <taxon>Archaea</taxon>
        <taxon>Candidatus Altarchaeota</taxon>
        <taxon>Candidatus Altiarchaeia</taxon>
        <taxon>Candidatus Altarchaeales</taxon>
        <taxon>Candidatus Altarchaeaceae</taxon>
        <taxon>Candidatus Altarchaeum</taxon>
    </lineage>
</organism>
<sequence>MGLSNIFKRVGEVFTGKTSGDKLVEQKNDMKIRERKIDRGILKVENEMIDIVREAKKVNDPALIQGYAANYNARQWQKNN</sequence>